<sequence>MQGTNWEQLEVQVGQNLTLDPTDWSQMRELGHQMIDDVMDYLENIGEQPVWKPIPEEVKSFLSQDIPQEPQDIEAIYQEFKQHIFPYTKGNIHPRFFAWVQGTGTPLGVLADLLAATMNPNVTIGEHAALYVDQQVVNWCKQMLNYPAEASGILLSGGSMANITALTVARNHQLQKNIRKEGLYQNGAQLTLYCSAETHSCIQKAVEILGLGGDAVRKISVNERYEINVDELVNTIEADLAQGHQPFCIVGSAGTVNTGAIDPMDELLAICQRYQLWFHVDGAYGALAKLDPQYTSALKGIEQADSVAFDLHKWLYVPYEVGCTLIKNAEAHRSAFAITPNYLLQEKRGLAGGLESINNYGFELSRGFKALKIWMSIKEHGLAKYAAMIQQNNLQAAYLGQLVENAPELELLAPVSLSIVCYRYVHPALSGLELNALNREILIQLQEQGIASPSSTLLQGRYAIRVCIVNQRTKKSDLELLIQATLQIGSEQVALLLPRITHFFTAE</sequence>
<dbReference type="eggNOG" id="COG0076">
    <property type="taxonomic scope" value="Bacteria"/>
</dbReference>
<dbReference type="PRINTS" id="PR00800">
    <property type="entry name" value="YHDCRBOXLASE"/>
</dbReference>
<dbReference type="SUPFAM" id="SSF53383">
    <property type="entry name" value="PLP-dependent transferases"/>
    <property type="match status" value="1"/>
</dbReference>
<evidence type="ECO:0000256" key="1">
    <source>
        <dbReference type="ARBA" id="ARBA00001933"/>
    </source>
</evidence>
<dbReference type="Gene3D" id="3.40.640.10">
    <property type="entry name" value="Type I PLP-dependent aspartate aminotransferase-like (Major domain)"/>
    <property type="match status" value="1"/>
</dbReference>
<evidence type="ECO:0000256" key="3">
    <source>
        <dbReference type="ARBA" id="ARBA00022793"/>
    </source>
</evidence>
<comment type="similarity">
    <text evidence="2 7">Belongs to the group II decarboxylase family.</text>
</comment>
<dbReference type="PANTHER" id="PTHR11999">
    <property type="entry name" value="GROUP II PYRIDOXAL-5-PHOSPHATE DECARBOXYLASE"/>
    <property type="match status" value="1"/>
</dbReference>
<evidence type="ECO:0000256" key="2">
    <source>
        <dbReference type="ARBA" id="ARBA00009533"/>
    </source>
</evidence>
<proteinExistence type="inferred from homology"/>
<dbReference type="InterPro" id="IPR015424">
    <property type="entry name" value="PyrdxlP-dep_Trfase"/>
</dbReference>
<keyword evidence="5 7" id="KW-0456">Lyase</keyword>
<keyword evidence="3" id="KW-0210">Decarboxylase</keyword>
<evidence type="ECO:0000256" key="5">
    <source>
        <dbReference type="ARBA" id="ARBA00023239"/>
    </source>
</evidence>
<reference key="2">
    <citation type="submission" date="2011-04" db="EMBL/GenBank/DDBJ databases">
        <title>Complete sequence of chromosome of Haliscomenobacter hydrossis DSM 1100.</title>
        <authorList>
            <consortium name="US DOE Joint Genome Institute (JGI-PGF)"/>
            <person name="Lucas S."/>
            <person name="Han J."/>
            <person name="Lapidus A."/>
            <person name="Bruce D."/>
            <person name="Goodwin L."/>
            <person name="Pitluck S."/>
            <person name="Peters L."/>
            <person name="Kyrpides N."/>
            <person name="Mavromatis K."/>
            <person name="Ivanova N."/>
            <person name="Ovchinnikova G."/>
            <person name="Pagani I."/>
            <person name="Daligault H."/>
            <person name="Detter J.C."/>
            <person name="Han C."/>
            <person name="Land M."/>
            <person name="Hauser L."/>
            <person name="Markowitz V."/>
            <person name="Cheng J.-F."/>
            <person name="Hugenholtz P."/>
            <person name="Woyke T."/>
            <person name="Wu D."/>
            <person name="Verbarg S."/>
            <person name="Frueling A."/>
            <person name="Brambilla E."/>
            <person name="Klenk H.-P."/>
            <person name="Eisen J.A."/>
        </authorList>
    </citation>
    <scope>NUCLEOTIDE SEQUENCE</scope>
    <source>
        <strain>DSM 1100</strain>
    </source>
</reference>
<dbReference type="GO" id="GO:0019752">
    <property type="term" value="P:carboxylic acid metabolic process"/>
    <property type="evidence" value="ECO:0007669"/>
    <property type="project" value="InterPro"/>
</dbReference>
<protein>
    <submittedName>
        <fullName evidence="8">Aromatic-L-amino-acid decarboxylase</fullName>
        <ecNumber evidence="8">4.1.1.28</ecNumber>
    </submittedName>
</protein>
<dbReference type="Proteomes" id="UP000008461">
    <property type="component" value="Chromosome"/>
</dbReference>
<evidence type="ECO:0000256" key="4">
    <source>
        <dbReference type="ARBA" id="ARBA00022898"/>
    </source>
</evidence>
<dbReference type="OrthoDB" id="9803665at2"/>
<organism evidence="8 9">
    <name type="scientific">Haliscomenobacter hydrossis (strain ATCC 27775 / DSM 1100 / LMG 10767 / O)</name>
    <dbReference type="NCBI Taxonomy" id="760192"/>
    <lineage>
        <taxon>Bacteria</taxon>
        <taxon>Pseudomonadati</taxon>
        <taxon>Bacteroidota</taxon>
        <taxon>Saprospiria</taxon>
        <taxon>Saprospirales</taxon>
        <taxon>Haliscomenobacteraceae</taxon>
        <taxon>Haliscomenobacter</taxon>
    </lineage>
</organism>
<dbReference type="AlphaFoldDB" id="F4L737"/>
<evidence type="ECO:0000313" key="9">
    <source>
        <dbReference type="Proteomes" id="UP000008461"/>
    </source>
</evidence>
<dbReference type="Pfam" id="PF00282">
    <property type="entry name" value="Pyridoxal_deC"/>
    <property type="match status" value="1"/>
</dbReference>
<evidence type="ECO:0000256" key="7">
    <source>
        <dbReference type="RuleBase" id="RU000382"/>
    </source>
</evidence>
<dbReference type="InterPro" id="IPR010977">
    <property type="entry name" value="Aromatic_deC"/>
</dbReference>
<dbReference type="GO" id="GO:0004058">
    <property type="term" value="F:aromatic-L-amino-acid decarboxylase activity"/>
    <property type="evidence" value="ECO:0007669"/>
    <property type="project" value="UniProtKB-EC"/>
</dbReference>
<dbReference type="InterPro" id="IPR015421">
    <property type="entry name" value="PyrdxlP-dep_Trfase_major"/>
</dbReference>
<dbReference type="GO" id="GO:0006520">
    <property type="term" value="P:amino acid metabolic process"/>
    <property type="evidence" value="ECO:0007669"/>
    <property type="project" value="InterPro"/>
</dbReference>
<evidence type="ECO:0000313" key="8">
    <source>
        <dbReference type="EMBL" id="AEE52113.1"/>
    </source>
</evidence>
<name>F4L737_HALH1</name>
<gene>
    <name evidence="8" type="ordered locus">Halhy_4269</name>
</gene>
<dbReference type="GO" id="GO:0030170">
    <property type="term" value="F:pyridoxal phosphate binding"/>
    <property type="evidence" value="ECO:0007669"/>
    <property type="project" value="InterPro"/>
</dbReference>
<feature type="modified residue" description="N6-(pyridoxal phosphate)lysine" evidence="6">
    <location>
        <position position="313"/>
    </location>
</feature>
<keyword evidence="4 6" id="KW-0663">Pyridoxal phosphate</keyword>
<accession>F4L737</accession>
<dbReference type="HOGENOM" id="CLU_011856_0_4_10"/>
<dbReference type="Gene3D" id="1.20.1340.10">
    <property type="entry name" value="dopa decarboxylase, N-terminal domain"/>
    <property type="match status" value="1"/>
</dbReference>
<dbReference type="STRING" id="760192.Halhy_4269"/>
<evidence type="ECO:0000256" key="6">
    <source>
        <dbReference type="PIRSR" id="PIRSR602129-50"/>
    </source>
</evidence>
<dbReference type="PANTHER" id="PTHR11999:SF70">
    <property type="entry name" value="MIP05841P"/>
    <property type="match status" value="1"/>
</dbReference>
<dbReference type="InterPro" id="IPR002129">
    <property type="entry name" value="PyrdxlP-dep_de-COase"/>
</dbReference>
<keyword evidence="9" id="KW-1185">Reference proteome</keyword>
<reference evidence="8 9" key="1">
    <citation type="journal article" date="2011" name="Stand. Genomic Sci.">
        <title>Complete genome sequence of Haliscomenobacter hydrossis type strain (O).</title>
        <authorList>
            <consortium name="US DOE Joint Genome Institute (JGI-PGF)"/>
            <person name="Daligault H."/>
            <person name="Lapidus A."/>
            <person name="Zeytun A."/>
            <person name="Nolan M."/>
            <person name="Lucas S."/>
            <person name="Del Rio T.G."/>
            <person name="Tice H."/>
            <person name="Cheng J.F."/>
            <person name="Tapia R."/>
            <person name="Han C."/>
            <person name="Goodwin L."/>
            <person name="Pitluck S."/>
            <person name="Liolios K."/>
            <person name="Pagani I."/>
            <person name="Ivanova N."/>
            <person name="Huntemann M."/>
            <person name="Mavromatis K."/>
            <person name="Mikhailova N."/>
            <person name="Pati A."/>
            <person name="Chen A."/>
            <person name="Palaniappan K."/>
            <person name="Land M."/>
            <person name="Hauser L."/>
            <person name="Brambilla E.M."/>
            <person name="Rohde M."/>
            <person name="Verbarg S."/>
            <person name="Goker M."/>
            <person name="Bristow J."/>
            <person name="Eisen J.A."/>
            <person name="Markowitz V."/>
            <person name="Hugenholtz P."/>
            <person name="Kyrpides N.C."/>
            <person name="Klenk H.P."/>
            <person name="Woyke T."/>
        </authorList>
    </citation>
    <scope>NUCLEOTIDE SEQUENCE [LARGE SCALE GENOMIC DNA]</scope>
    <source>
        <strain evidence="9">ATCC 27775 / DSM 1100 / LMG 10767 / O</strain>
    </source>
</reference>
<dbReference type="Gene3D" id="3.90.1150.10">
    <property type="entry name" value="Aspartate Aminotransferase, domain 1"/>
    <property type="match status" value="1"/>
</dbReference>
<dbReference type="RefSeq" id="WP_013766651.1">
    <property type="nucleotide sequence ID" value="NC_015510.1"/>
</dbReference>
<dbReference type="KEGG" id="hhy:Halhy_4269"/>
<dbReference type="EMBL" id="CP002691">
    <property type="protein sequence ID" value="AEE52113.1"/>
    <property type="molecule type" value="Genomic_DNA"/>
</dbReference>
<dbReference type="EC" id="4.1.1.28" evidence="8"/>
<dbReference type="InterPro" id="IPR015422">
    <property type="entry name" value="PyrdxlP-dep_Trfase_small"/>
</dbReference>
<comment type="cofactor">
    <cofactor evidence="1 6 7">
        <name>pyridoxal 5'-phosphate</name>
        <dbReference type="ChEBI" id="CHEBI:597326"/>
    </cofactor>
</comment>